<evidence type="ECO:0000256" key="1">
    <source>
        <dbReference type="ARBA" id="ARBA00022490"/>
    </source>
</evidence>
<dbReference type="RefSeq" id="WP_220727792.1">
    <property type="nucleotide sequence ID" value="NZ_BPLL01000003.1"/>
</dbReference>
<sequence>MISNKGKIEALIYASGNQGISLAQIIDLIKIDANQIKLIIDDLNDDLLHNQDSGLLILNSANKYRFATKPCVNNLITDLVGKDSIKLSQSNLETLTIIAYKQPITRIEIDEIRGVNSSRTIQKLLDLNLILKNGKKDVLGNPTLYATTQKFLEVFGLNSLKDLPNTNIKEK</sequence>
<keyword evidence="1" id="KW-0963">Cytoplasm</keyword>
<evidence type="ECO:0000256" key="2">
    <source>
        <dbReference type="ARBA" id="ARBA00022618"/>
    </source>
</evidence>
<evidence type="ECO:0000313" key="6">
    <source>
        <dbReference type="Proteomes" id="UP001522905"/>
    </source>
</evidence>
<keyword evidence="6" id="KW-1185">Reference proteome</keyword>
<dbReference type="InterPro" id="IPR005234">
    <property type="entry name" value="ScpB_csome_segregation"/>
</dbReference>
<evidence type="ECO:0000256" key="4">
    <source>
        <dbReference type="ARBA" id="ARBA00023306"/>
    </source>
</evidence>
<dbReference type="Pfam" id="PF04079">
    <property type="entry name" value="SMC_ScpB"/>
    <property type="match status" value="1"/>
</dbReference>
<dbReference type="PANTHER" id="PTHR34298">
    <property type="entry name" value="SEGREGATION AND CONDENSATION PROTEIN B"/>
    <property type="match status" value="1"/>
</dbReference>
<dbReference type="PIRSF" id="PIRSF019345">
    <property type="entry name" value="ScpB"/>
    <property type="match status" value="1"/>
</dbReference>
<dbReference type="EMBL" id="JAJIAO010000001">
    <property type="protein sequence ID" value="MCK8624080.1"/>
    <property type="molecule type" value="Genomic_DNA"/>
</dbReference>
<dbReference type="SUPFAM" id="SSF46785">
    <property type="entry name" value="Winged helix' DNA-binding domain"/>
    <property type="match status" value="2"/>
</dbReference>
<dbReference type="InterPro" id="IPR036388">
    <property type="entry name" value="WH-like_DNA-bd_sf"/>
</dbReference>
<evidence type="ECO:0000313" key="5">
    <source>
        <dbReference type="EMBL" id="MCK8624080.1"/>
    </source>
</evidence>
<dbReference type="InterPro" id="IPR036390">
    <property type="entry name" value="WH_DNA-bd_sf"/>
</dbReference>
<organism evidence="5 6">
    <name type="scientific">Apilactobacillus xinyiensis</name>
    <dbReference type="NCBI Taxonomy" id="2841032"/>
    <lineage>
        <taxon>Bacteria</taxon>
        <taxon>Bacillati</taxon>
        <taxon>Bacillota</taxon>
        <taxon>Bacilli</taxon>
        <taxon>Lactobacillales</taxon>
        <taxon>Lactobacillaceae</taxon>
        <taxon>Apilactobacillus</taxon>
    </lineage>
</organism>
<dbReference type="PANTHER" id="PTHR34298:SF2">
    <property type="entry name" value="SEGREGATION AND CONDENSATION PROTEIN B"/>
    <property type="match status" value="1"/>
</dbReference>
<dbReference type="Gene3D" id="1.10.10.10">
    <property type="entry name" value="Winged helix-like DNA-binding domain superfamily/Winged helix DNA-binding domain"/>
    <property type="match status" value="2"/>
</dbReference>
<proteinExistence type="predicted"/>
<evidence type="ECO:0000256" key="3">
    <source>
        <dbReference type="ARBA" id="ARBA00022829"/>
    </source>
</evidence>
<protein>
    <submittedName>
        <fullName evidence="5">SMC-Scp complex subunit ScpB</fullName>
    </submittedName>
</protein>
<keyword evidence="3" id="KW-0159">Chromosome partition</keyword>
<gene>
    <name evidence="5" type="primary">scpB</name>
    <name evidence="5" type="ORF">LNP07_00890</name>
</gene>
<keyword evidence="4" id="KW-0131">Cell cycle</keyword>
<comment type="caution">
    <text evidence="5">The sequence shown here is derived from an EMBL/GenBank/DDBJ whole genome shotgun (WGS) entry which is preliminary data.</text>
</comment>
<dbReference type="NCBIfam" id="TIGR00281">
    <property type="entry name" value="SMC-Scp complex subunit ScpB"/>
    <property type="match status" value="1"/>
</dbReference>
<keyword evidence="2" id="KW-0132">Cell division</keyword>
<accession>A0ABT0HZS3</accession>
<reference evidence="5 6" key="1">
    <citation type="submission" date="2021-11" db="EMBL/GenBank/DDBJ databases">
        <title>Comparative genomics of bee honey and flower isolates.</title>
        <authorList>
            <person name="Bechtner J.D."/>
            <person name="Gallus M.K."/>
            <person name="Ehrmann M."/>
        </authorList>
    </citation>
    <scope>NUCLEOTIDE SEQUENCE [LARGE SCALE GENOMIC DNA]</scope>
    <source>
        <strain evidence="5 6">M161</strain>
    </source>
</reference>
<name>A0ABT0HZS3_9LACO</name>
<dbReference type="Proteomes" id="UP001522905">
    <property type="component" value="Unassembled WGS sequence"/>
</dbReference>